<feature type="non-terminal residue" evidence="2">
    <location>
        <position position="1"/>
    </location>
</feature>
<proteinExistence type="predicted"/>
<organism evidence="2">
    <name type="scientific">Lygus hesperus</name>
    <name type="common">Western plant bug</name>
    <dbReference type="NCBI Taxonomy" id="30085"/>
    <lineage>
        <taxon>Eukaryota</taxon>
        <taxon>Metazoa</taxon>
        <taxon>Ecdysozoa</taxon>
        <taxon>Arthropoda</taxon>
        <taxon>Hexapoda</taxon>
        <taxon>Insecta</taxon>
        <taxon>Pterygota</taxon>
        <taxon>Neoptera</taxon>
        <taxon>Paraneoptera</taxon>
        <taxon>Hemiptera</taxon>
        <taxon>Heteroptera</taxon>
        <taxon>Panheteroptera</taxon>
        <taxon>Cimicomorpha</taxon>
        <taxon>Miridae</taxon>
        <taxon>Mirini</taxon>
        <taxon>Lygus</taxon>
    </lineage>
</organism>
<accession>A0A146L441</accession>
<evidence type="ECO:0000313" key="2">
    <source>
        <dbReference type="EMBL" id="JAQ02405.1"/>
    </source>
</evidence>
<feature type="region of interest" description="Disordered" evidence="1">
    <location>
        <begin position="359"/>
        <end position="451"/>
    </location>
</feature>
<feature type="region of interest" description="Disordered" evidence="1">
    <location>
        <begin position="182"/>
        <end position="240"/>
    </location>
</feature>
<feature type="compositionally biased region" description="Basic and acidic residues" evidence="1">
    <location>
        <begin position="223"/>
        <end position="236"/>
    </location>
</feature>
<sequence length="451" mass="49566">NVSKPLCEKPSLRASSAKVAMVVDEEDDIFVCPGQIKSVEMEPSRNESSTATSHSSSPVKKVKKKKNKGHAFIEREAEESGIMSSDDSDNSSLDQMDNSFVDDDSDQELSYAHYLKSVKSPVGGGKFKIPMNKQYLDNVYSQVVNDAEEDYENDSFCVDSDDENSGDETTILELAERKLAKRKHSKKRIVTPGSDDSNGEDQAVDLESTAIVPRIQNKKKRRLLESDSDHTPDRVPFKRTRNMIVSPLEEETIPKTSMRNVISGKDEPQTVTLIKQKTSPSAIVKETPRESDPTLIRLESDSDEDLHEAIRRSVMETKAKTPEEMQFEEDLQKALLLSQVEVKGPSTFVRNPIGLNFGTSDVPGNPGPSGLQSNPGPSNSGLSSARGGPSVGTASQNLPPPFVDDGGTSFLFMSQPILKDRPFSTKPKVTNPSGPKNKKCNRVFELSDDSN</sequence>
<protein>
    <submittedName>
        <fullName evidence="2">Uncharacterized protein</fullName>
    </submittedName>
</protein>
<evidence type="ECO:0000256" key="1">
    <source>
        <dbReference type="SAM" id="MobiDB-lite"/>
    </source>
</evidence>
<dbReference type="AlphaFoldDB" id="A0A146L441"/>
<reference evidence="2" key="1">
    <citation type="journal article" date="2016" name="Gigascience">
        <title>De novo construction of an expanded transcriptome assembly for the western tarnished plant bug, Lygus hesperus.</title>
        <authorList>
            <person name="Tassone E.E."/>
            <person name="Geib S.M."/>
            <person name="Hall B."/>
            <person name="Fabrick J.A."/>
            <person name="Brent C.S."/>
            <person name="Hull J.J."/>
        </authorList>
    </citation>
    <scope>NUCLEOTIDE SEQUENCE</scope>
</reference>
<gene>
    <name evidence="2" type="ORF">g.89964</name>
</gene>
<name>A0A146L441_LYGHE</name>
<feature type="compositionally biased region" description="Basic residues" evidence="1">
    <location>
        <begin position="60"/>
        <end position="69"/>
    </location>
</feature>
<feature type="compositionally biased region" description="Low complexity" evidence="1">
    <location>
        <begin position="373"/>
        <end position="384"/>
    </location>
</feature>
<feature type="compositionally biased region" description="Low complexity" evidence="1">
    <location>
        <begin position="90"/>
        <end position="99"/>
    </location>
</feature>
<feature type="region of interest" description="Disordered" evidence="1">
    <location>
        <begin position="39"/>
        <end position="105"/>
    </location>
</feature>
<dbReference type="EMBL" id="GDHC01016224">
    <property type="protein sequence ID" value="JAQ02405.1"/>
    <property type="molecule type" value="Transcribed_RNA"/>
</dbReference>
<feature type="compositionally biased region" description="Low complexity" evidence="1">
    <location>
        <begin position="48"/>
        <end position="59"/>
    </location>
</feature>